<evidence type="ECO:0000256" key="1">
    <source>
        <dbReference type="SAM" id="SignalP"/>
    </source>
</evidence>
<organism evidence="2 3">
    <name type="scientific">Tepidicaulis marinus</name>
    <dbReference type="NCBI Taxonomy" id="1333998"/>
    <lineage>
        <taxon>Bacteria</taxon>
        <taxon>Pseudomonadati</taxon>
        <taxon>Pseudomonadota</taxon>
        <taxon>Alphaproteobacteria</taxon>
        <taxon>Hyphomicrobiales</taxon>
        <taxon>Parvibaculaceae</taxon>
        <taxon>Tepidicaulis</taxon>
    </lineage>
</organism>
<proteinExistence type="predicted"/>
<dbReference type="Proteomes" id="UP000028702">
    <property type="component" value="Unassembled WGS sequence"/>
</dbReference>
<evidence type="ECO:0000313" key="3">
    <source>
        <dbReference type="Proteomes" id="UP000028702"/>
    </source>
</evidence>
<dbReference type="RefSeq" id="WP_045441597.1">
    <property type="nucleotide sequence ID" value="NZ_BBIO01000001.1"/>
</dbReference>
<keyword evidence="3" id="KW-1185">Reference proteome</keyword>
<dbReference type="AlphaFoldDB" id="A0A081B696"/>
<gene>
    <name evidence="2" type="ORF">M2A_0063</name>
</gene>
<protein>
    <submittedName>
        <fullName evidence="2">Unnamed protein product</fullName>
    </submittedName>
</protein>
<feature type="signal peptide" evidence="1">
    <location>
        <begin position="1"/>
        <end position="31"/>
    </location>
</feature>
<name>A0A081B696_9HYPH</name>
<accession>A0A081B696</accession>
<comment type="caution">
    <text evidence="2">The sequence shown here is derived from an EMBL/GenBank/DDBJ whole genome shotgun (WGS) entry which is preliminary data.</text>
</comment>
<reference evidence="2 3" key="1">
    <citation type="submission" date="2014-07" db="EMBL/GenBank/DDBJ databases">
        <title>Tepidicaulis marinum gen. nov., sp. nov., a novel marine bacterium denitrifying nitrate to nitrous oxide strictly under microaerobic conditions.</title>
        <authorList>
            <person name="Takeuchi M."/>
            <person name="Yamagishi T."/>
            <person name="Kamagata Y."/>
            <person name="Oshima K."/>
            <person name="Hattori M."/>
            <person name="Katayama T."/>
            <person name="Hanada S."/>
            <person name="Tamaki H."/>
            <person name="Marumo K."/>
            <person name="Maeda H."/>
            <person name="Nedachi M."/>
            <person name="Iwasaki W."/>
            <person name="Suwa Y."/>
            <person name="Sakata S."/>
        </authorList>
    </citation>
    <scope>NUCLEOTIDE SEQUENCE [LARGE SCALE GENOMIC DNA]</scope>
    <source>
        <strain evidence="2 3">MA2</strain>
    </source>
</reference>
<evidence type="ECO:0000313" key="2">
    <source>
        <dbReference type="EMBL" id="GAK43564.1"/>
    </source>
</evidence>
<sequence>MFHSIARILAVLALFAHVAGGFVHGAATAQAAFIPSSLSSSGGLPQTAGDAQTGNAKIEALLADLLILCSPSQSGENGKSGHVPAKLSDCAFCAHGSQGACGGCCLPGGAFLGAVLRFEPPLETALLTGGVSPAVTHPRGPPLSV</sequence>
<dbReference type="STRING" id="1333998.M2A_0063"/>
<keyword evidence="1" id="KW-0732">Signal</keyword>
<dbReference type="EMBL" id="BBIO01000001">
    <property type="protein sequence ID" value="GAK43564.1"/>
    <property type="molecule type" value="Genomic_DNA"/>
</dbReference>
<feature type="chain" id="PRO_5001754955" evidence="1">
    <location>
        <begin position="32"/>
        <end position="145"/>
    </location>
</feature>